<dbReference type="EC" id="1.14.19.1" evidence="14"/>
<dbReference type="Proteomes" id="UP000002743">
    <property type="component" value="Chromosome"/>
</dbReference>
<evidence type="ECO:0000256" key="4">
    <source>
        <dbReference type="ARBA" id="ARBA00022692"/>
    </source>
</evidence>
<sequence length="317" mass="36419">MPQARPIKQRLLRWLDSSITPANVDAHAGNQVDWLRALPFVALHLACLAVIWVGWSPVAVLVAGLLYLVRMFAITGFYHRYFSHRAFKTSRFMQFVFALLGATAVQRGPLWWASMHRHHHANSDRVEDAHSPVHHGFFWSHVGWFLSDAHFATRTERVKELAAFPELRFLDRFDVVVPLLLAAGIYALGAWLESIRPEWGTNGWQMLVWGFVISTVLLYHATFSVNSLAHHWGSRRYQTADQSRNNALIALFTLGEGWHNNHHHYPGAARQGFYWWEIDITWYGLKALQALGLIRDLRSIPAEIRNARRVNSNESTL</sequence>
<dbReference type="CDD" id="cd03505">
    <property type="entry name" value="Delta9-FADS-like"/>
    <property type="match status" value="1"/>
</dbReference>
<keyword evidence="7 14" id="KW-0560">Oxidoreductase</keyword>
<keyword evidence="8" id="KW-0408">Iron</keyword>
<comment type="similarity">
    <text evidence="2">Belongs to the fatty acid desaturase type 2 family.</text>
</comment>
<feature type="transmembrane region" description="Helical" evidence="12">
    <location>
        <begin position="37"/>
        <end position="55"/>
    </location>
</feature>
<dbReference type="RefSeq" id="WP_015830026.1">
    <property type="nucleotide sequence ID" value="NC_012969.1"/>
</dbReference>
<dbReference type="GO" id="GO:0004768">
    <property type="term" value="F:stearoyl-CoA 9-desaturase activity"/>
    <property type="evidence" value="ECO:0007669"/>
    <property type="project" value="UniProtKB-EC"/>
</dbReference>
<keyword evidence="9" id="KW-0443">Lipid metabolism</keyword>
<dbReference type="GO" id="GO:0016020">
    <property type="term" value="C:membrane"/>
    <property type="evidence" value="ECO:0007669"/>
    <property type="project" value="UniProtKB-SubCell"/>
</dbReference>
<name>C6XDC3_METGS</name>
<dbReference type="Pfam" id="PF00487">
    <property type="entry name" value="FA_desaturase"/>
    <property type="match status" value="1"/>
</dbReference>
<evidence type="ECO:0000256" key="3">
    <source>
        <dbReference type="ARBA" id="ARBA00022516"/>
    </source>
</evidence>
<proteinExistence type="inferred from homology"/>
<evidence type="ECO:0000259" key="13">
    <source>
        <dbReference type="Pfam" id="PF00487"/>
    </source>
</evidence>
<keyword evidence="5" id="KW-0276">Fatty acid metabolism</keyword>
<evidence type="ECO:0000256" key="7">
    <source>
        <dbReference type="ARBA" id="ARBA00023002"/>
    </source>
</evidence>
<keyword evidence="3" id="KW-0444">Lipid biosynthesis</keyword>
<dbReference type="HOGENOM" id="CLU_027359_1_2_4"/>
<dbReference type="OrthoDB" id="9768289at2"/>
<feature type="transmembrane region" description="Helical" evidence="12">
    <location>
        <begin position="173"/>
        <end position="192"/>
    </location>
</feature>
<evidence type="ECO:0000256" key="6">
    <source>
        <dbReference type="ARBA" id="ARBA00022989"/>
    </source>
</evidence>
<protein>
    <submittedName>
        <fullName evidence="14">Stearoyl-CoA 9-desaturase</fullName>
        <ecNumber evidence="14">1.14.19.1</ecNumber>
    </submittedName>
</protein>
<evidence type="ECO:0000256" key="5">
    <source>
        <dbReference type="ARBA" id="ARBA00022832"/>
    </source>
</evidence>
<dbReference type="AlphaFoldDB" id="C6XDC3"/>
<accession>C6XDC3</accession>
<dbReference type="GO" id="GO:0006633">
    <property type="term" value="P:fatty acid biosynthetic process"/>
    <property type="evidence" value="ECO:0007669"/>
    <property type="project" value="UniProtKB-KW"/>
</dbReference>
<keyword evidence="4 12" id="KW-0812">Transmembrane</keyword>
<keyword evidence="6 12" id="KW-1133">Transmembrane helix</keyword>
<feature type="domain" description="Fatty acid desaturase" evidence="13">
    <location>
        <begin position="58"/>
        <end position="278"/>
    </location>
</feature>
<feature type="transmembrane region" description="Helical" evidence="12">
    <location>
        <begin position="204"/>
        <end position="229"/>
    </location>
</feature>
<evidence type="ECO:0000313" key="14">
    <source>
        <dbReference type="EMBL" id="ACT50548.1"/>
    </source>
</evidence>
<evidence type="ECO:0000256" key="12">
    <source>
        <dbReference type="SAM" id="Phobius"/>
    </source>
</evidence>
<reference evidence="14 15" key="2">
    <citation type="journal article" date="2011" name="J. Bacteriol.">
        <title>Genomes of three methylotrophs from a single niche uncover genetic and metabolic divergence of Methylophilaceae.</title>
        <authorList>
            <person name="Lapidus A."/>
            <person name="Clum A."/>
            <person name="Labutti K."/>
            <person name="Kaluzhnaya M.G."/>
            <person name="Lim S."/>
            <person name="Beck D.A."/>
            <person name="Glavina Del Rio T."/>
            <person name="Nolan M."/>
            <person name="Mavromatis K."/>
            <person name="Huntemann M."/>
            <person name="Lucas S."/>
            <person name="Lidstrom M.E."/>
            <person name="Ivanova N."/>
            <person name="Chistoserdova L."/>
        </authorList>
    </citation>
    <scope>NUCLEOTIDE SEQUENCE [LARGE SCALE GENOMIC DNA]</scope>
    <source>
        <strain evidence="14 15">SIP3-4</strain>
    </source>
</reference>
<evidence type="ECO:0000256" key="2">
    <source>
        <dbReference type="ARBA" id="ARBA00008749"/>
    </source>
</evidence>
<feature type="transmembrane region" description="Helical" evidence="12">
    <location>
        <begin position="61"/>
        <end position="80"/>
    </location>
</feature>
<gene>
    <name evidence="14" type="ordered locus">Msip34_1302</name>
</gene>
<evidence type="ECO:0000313" key="15">
    <source>
        <dbReference type="Proteomes" id="UP000002743"/>
    </source>
</evidence>
<evidence type="ECO:0000256" key="10">
    <source>
        <dbReference type="ARBA" id="ARBA00023136"/>
    </source>
</evidence>
<dbReference type="EMBL" id="CP001674">
    <property type="protein sequence ID" value="ACT50548.1"/>
    <property type="molecule type" value="Genomic_DNA"/>
</dbReference>
<dbReference type="PRINTS" id="PR00075">
    <property type="entry name" value="FACDDSATRASE"/>
</dbReference>
<dbReference type="KEGG" id="mei:Msip34_1302"/>
<evidence type="ECO:0000256" key="1">
    <source>
        <dbReference type="ARBA" id="ARBA00004141"/>
    </source>
</evidence>
<dbReference type="STRING" id="582744.Msip34_1302"/>
<comment type="subcellular location">
    <subcellularLocation>
        <location evidence="1">Membrane</location>
        <topology evidence="1">Multi-pass membrane protein</topology>
    </subcellularLocation>
</comment>
<evidence type="ECO:0000256" key="9">
    <source>
        <dbReference type="ARBA" id="ARBA00023098"/>
    </source>
</evidence>
<dbReference type="InterPro" id="IPR005804">
    <property type="entry name" value="FA_desaturase_dom"/>
</dbReference>
<evidence type="ECO:0000256" key="11">
    <source>
        <dbReference type="ARBA" id="ARBA00023160"/>
    </source>
</evidence>
<evidence type="ECO:0000256" key="8">
    <source>
        <dbReference type="ARBA" id="ARBA00023004"/>
    </source>
</evidence>
<dbReference type="eggNOG" id="COG1398">
    <property type="taxonomic scope" value="Bacteria"/>
</dbReference>
<dbReference type="PANTHER" id="PTHR11351">
    <property type="entry name" value="ACYL-COA DESATURASE"/>
    <property type="match status" value="1"/>
</dbReference>
<dbReference type="InterPro" id="IPR015876">
    <property type="entry name" value="Acyl-CoA_DS"/>
</dbReference>
<keyword evidence="10 12" id="KW-0472">Membrane</keyword>
<reference evidence="15" key="1">
    <citation type="submission" date="2009-07" db="EMBL/GenBank/DDBJ databases">
        <title>Complete sequence of chromosome of Methylovorus sp. SIP3-4.</title>
        <authorList>
            <person name="Lucas S."/>
            <person name="Copeland A."/>
            <person name="Lapidus A."/>
            <person name="Glavina del Rio T."/>
            <person name="Tice H."/>
            <person name="Bruce D."/>
            <person name="Goodwin L."/>
            <person name="Pitluck S."/>
            <person name="Clum A."/>
            <person name="Larimer F."/>
            <person name="Land M."/>
            <person name="Hauser L."/>
            <person name="Kyrpides N."/>
            <person name="Mikhailova N."/>
            <person name="Kayluzhnaya M."/>
            <person name="Chistoserdova L."/>
        </authorList>
    </citation>
    <scope>NUCLEOTIDE SEQUENCE [LARGE SCALE GENOMIC DNA]</scope>
    <source>
        <strain evidence="15">SIP3-4</strain>
    </source>
</reference>
<keyword evidence="11" id="KW-0275">Fatty acid biosynthesis</keyword>
<keyword evidence="15" id="KW-1185">Reference proteome</keyword>
<organism evidence="14 15">
    <name type="scientific">Methylovorus glucosotrophus (strain SIP3-4)</name>
    <dbReference type="NCBI Taxonomy" id="582744"/>
    <lineage>
        <taxon>Bacteria</taxon>
        <taxon>Pseudomonadati</taxon>
        <taxon>Pseudomonadota</taxon>
        <taxon>Betaproteobacteria</taxon>
        <taxon>Nitrosomonadales</taxon>
        <taxon>Methylophilaceae</taxon>
        <taxon>Methylovorus</taxon>
    </lineage>
</organism>
<dbReference type="PANTHER" id="PTHR11351:SF31">
    <property type="entry name" value="DESATURASE 1, ISOFORM A-RELATED"/>
    <property type="match status" value="1"/>
</dbReference>